<feature type="transmembrane region" description="Helical" evidence="1">
    <location>
        <begin position="101"/>
        <end position="122"/>
    </location>
</feature>
<evidence type="ECO:0000256" key="1">
    <source>
        <dbReference type="SAM" id="Phobius"/>
    </source>
</evidence>
<proteinExistence type="predicted"/>
<feature type="transmembrane region" description="Helical" evidence="1">
    <location>
        <begin position="369"/>
        <end position="387"/>
    </location>
</feature>
<feature type="transmembrane region" description="Helical" evidence="1">
    <location>
        <begin position="12"/>
        <end position="32"/>
    </location>
</feature>
<evidence type="ECO:0000313" key="3">
    <source>
        <dbReference type="Proteomes" id="UP000473091"/>
    </source>
</evidence>
<feature type="transmembrane region" description="Helical" evidence="1">
    <location>
        <begin position="225"/>
        <end position="248"/>
    </location>
</feature>
<feature type="transmembrane region" description="Helical" evidence="1">
    <location>
        <begin position="396"/>
        <end position="414"/>
    </location>
</feature>
<name>A0A6M0LIN5_PSEXY</name>
<sequence>MKFKELIKEKYHIVVLLMIIIVASLPAFRAGVCQGHDLPFHLGRIEAIAEELQMGHIPVRYETSAWHGHGYISTTMYGNIFLYVPALLLICGIPLWRVYNIYIIVVNVATVAVAYYCFGKLFKTRNGALMAVMIYTFAGYRLSNLYVRAAVGEYTAMIFIPLVIYGIYRIYEESDMGICRKVCPLVVGASGLIQSHILTTELVAIFSLIYLLINFKSTMSHIKEWLIAVVLIVLINLFFILPFIYTYISMRLYANTQLTSQSIRPDGLYLCQMFGPLTEGFGSSFEWSAEGEGYLNSGIQYVLAFITTIVFAIANRKNKANDKKTPLVFWILFIFGIVAMFLSTVYFPWNLFAGENNKLSFLSAIQYPWRNMLIATVCFVITGVYGFERLISNKKSIVALAVVAAVTLMTTAYFDYTLVYKNKTLVNEKADSTWADKLYLPEGTERQFLNVTVPIYADDKVIIPTLAYDIITVTDIEDKPIPWETGYNGCIVVNREDFTRGYKIHFMVPFIWHVSEIISLITIIGLVIAVVRKMKRLAINEVVD</sequence>
<feature type="transmembrane region" description="Helical" evidence="1">
    <location>
        <begin position="76"/>
        <end position="96"/>
    </location>
</feature>
<dbReference type="Proteomes" id="UP000473091">
    <property type="component" value="Unassembled WGS sequence"/>
</dbReference>
<feature type="transmembrane region" description="Helical" evidence="1">
    <location>
        <begin position="298"/>
        <end position="315"/>
    </location>
</feature>
<gene>
    <name evidence="2" type="ORF">F0Q01_10295</name>
</gene>
<feature type="transmembrane region" description="Helical" evidence="1">
    <location>
        <begin position="191"/>
        <end position="213"/>
    </location>
</feature>
<keyword evidence="1" id="KW-1133">Transmembrane helix</keyword>
<dbReference type="EMBL" id="VTVE01000003">
    <property type="protein sequence ID" value="NEX02266.1"/>
    <property type="molecule type" value="Genomic_DNA"/>
</dbReference>
<feature type="transmembrane region" description="Helical" evidence="1">
    <location>
        <begin position="128"/>
        <end position="147"/>
    </location>
</feature>
<feature type="transmembrane region" description="Helical" evidence="1">
    <location>
        <begin position="154"/>
        <end position="171"/>
    </location>
</feature>
<protein>
    <submittedName>
        <fullName evidence="2">YfhO family protein</fullName>
    </submittedName>
</protein>
<accession>A0A6M0LIN5</accession>
<comment type="caution">
    <text evidence="2">The sequence shown here is derived from an EMBL/GenBank/DDBJ whole genome shotgun (WGS) entry which is preliminary data.</text>
</comment>
<dbReference type="AlphaFoldDB" id="A0A6M0LIN5"/>
<keyword evidence="1" id="KW-0812">Transmembrane</keyword>
<reference evidence="2 3" key="2">
    <citation type="submission" date="2020-03" db="EMBL/GenBank/DDBJ databases">
        <title>Investigating the evolutionary divergence of the Butyrivibrio group.</title>
        <authorList>
            <person name="Skvortsov T."/>
            <person name="Santos F.G."/>
            <person name="Ting K.S."/>
            <person name="Creevey C.J."/>
        </authorList>
    </citation>
    <scope>NUCLEOTIDE SEQUENCE [LARGE SCALE GENOMIC DNA]</scope>
    <source>
        <strain evidence="2 3">MZ8</strain>
    </source>
</reference>
<dbReference type="RefSeq" id="WP_090488670.1">
    <property type="nucleotide sequence ID" value="NZ_VTVE01000003.1"/>
</dbReference>
<keyword evidence="1" id="KW-0472">Membrane</keyword>
<reference evidence="2 3" key="1">
    <citation type="submission" date="2019-09" db="EMBL/GenBank/DDBJ databases">
        <authorList>
            <person name="Pidcock S.E."/>
            <person name="Huws S.A."/>
        </authorList>
    </citation>
    <scope>NUCLEOTIDE SEQUENCE [LARGE SCALE GENOMIC DNA]</scope>
    <source>
        <strain evidence="2 3">MZ8</strain>
    </source>
</reference>
<feature type="transmembrane region" description="Helical" evidence="1">
    <location>
        <begin position="510"/>
        <end position="531"/>
    </location>
</feature>
<organism evidence="2 3">
    <name type="scientific">Pseudobutyrivibrio xylanivorans</name>
    <dbReference type="NCBI Taxonomy" id="185007"/>
    <lineage>
        <taxon>Bacteria</taxon>
        <taxon>Bacillati</taxon>
        <taxon>Bacillota</taxon>
        <taxon>Clostridia</taxon>
        <taxon>Lachnospirales</taxon>
        <taxon>Lachnospiraceae</taxon>
        <taxon>Pseudobutyrivibrio</taxon>
    </lineage>
</organism>
<evidence type="ECO:0000313" key="2">
    <source>
        <dbReference type="EMBL" id="NEX02266.1"/>
    </source>
</evidence>
<feature type="transmembrane region" description="Helical" evidence="1">
    <location>
        <begin position="327"/>
        <end position="349"/>
    </location>
</feature>